<keyword evidence="4" id="KW-1185">Reference proteome</keyword>
<evidence type="ECO:0000259" key="2">
    <source>
        <dbReference type="Pfam" id="PF01757"/>
    </source>
</evidence>
<reference evidence="3 4" key="1">
    <citation type="journal article" date="2024" name="IMA Fungus">
        <title>IMA Genome - F19 : A genome assembly and annotation guide to empower mycologists, including annotated draft genome sequences of Ceratocystis pirilliformis, Diaporthe australafricana, Fusarium ophioides, Paecilomyces lecythidis, and Sporothrix stenoceras.</title>
        <authorList>
            <person name="Aylward J."/>
            <person name="Wilson A.M."/>
            <person name="Visagie C.M."/>
            <person name="Spraker J."/>
            <person name="Barnes I."/>
            <person name="Buitendag C."/>
            <person name="Ceriani C."/>
            <person name="Del Mar Angel L."/>
            <person name="du Plessis D."/>
            <person name="Fuchs T."/>
            <person name="Gasser K."/>
            <person name="Kramer D."/>
            <person name="Li W."/>
            <person name="Munsamy K."/>
            <person name="Piso A."/>
            <person name="Price J.L."/>
            <person name="Sonnekus B."/>
            <person name="Thomas C."/>
            <person name="van der Nest A."/>
            <person name="van Dijk A."/>
            <person name="van Heerden A."/>
            <person name="van Vuuren N."/>
            <person name="Yilmaz N."/>
            <person name="Duong T.A."/>
            <person name="van der Merwe N.A."/>
            <person name="Wingfield M.J."/>
            <person name="Wingfield B.D."/>
        </authorList>
    </citation>
    <scope>NUCLEOTIDE SEQUENCE [LARGE SCALE GENOMIC DNA]</scope>
    <source>
        <strain evidence="3 4">CMW 12675</strain>
    </source>
</reference>
<feature type="transmembrane region" description="Helical" evidence="1">
    <location>
        <begin position="430"/>
        <end position="452"/>
    </location>
</feature>
<dbReference type="PANTHER" id="PTHR23028">
    <property type="entry name" value="ACETYLTRANSFERASE"/>
    <property type="match status" value="1"/>
</dbReference>
<keyword evidence="1" id="KW-1133">Transmembrane helix</keyword>
<feature type="transmembrane region" description="Helical" evidence="1">
    <location>
        <begin position="132"/>
        <end position="153"/>
    </location>
</feature>
<dbReference type="InterPro" id="IPR050879">
    <property type="entry name" value="Acyltransferase_3"/>
</dbReference>
<keyword evidence="1" id="KW-0472">Membrane</keyword>
<organism evidence="3 4">
    <name type="scientific">Ceratocystis pirilliformis</name>
    <dbReference type="NCBI Taxonomy" id="259994"/>
    <lineage>
        <taxon>Eukaryota</taxon>
        <taxon>Fungi</taxon>
        <taxon>Dikarya</taxon>
        <taxon>Ascomycota</taxon>
        <taxon>Pezizomycotina</taxon>
        <taxon>Sordariomycetes</taxon>
        <taxon>Hypocreomycetidae</taxon>
        <taxon>Microascales</taxon>
        <taxon>Ceratocystidaceae</taxon>
        <taxon>Ceratocystis</taxon>
    </lineage>
</organism>
<proteinExistence type="predicted"/>
<accession>A0ABR3YSN4</accession>
<name>A0ABR3YSN4_9PEZI</name>
<dbReference type="PANTHER" id="PTHR23028:SF126">
    <property type="entry name" value="ACYLTRANSFERASE 3 DOMAIN-CONTAINING PROTEIN"/>
    <property type="match status" value="1"/>
</dbReference>
<feature type="transmembrane region" description="Helical" evidence="1">
    <location>
        <begin position="190"/>
        <end position="215"/>
    </location>
</feature>
<dbReference type="InterPro" id="IPR002656">
    <property type="entry name" value="Acyl_transf_3_dom"/>
</dbReference>
<comment type="caution">
    <text evidence="3">The sequence shown here is derived from an EMBL/GenBank/DDBJ whole genome shotgun (WGS) entry which is preliminary data.</text>
</comment>
<dbReference type="EMBL" id="JAWDJO010000155">
    <property type="protein sequence ID" value="KAL1891370.1"/>
    <property type="molecule type" value="Genomic_DNA"/>
</dbReference>
<dbReference type="Pfam" id="PF01757">
    <property type="entry name" value="Acyl_transf_3"/>
    <property type="match status" value="1"/>
</dbReference>
<keyword evidence="1" id="KW-0812">Transmembrane</keyword>
<protein>
    <recommendedName>
        <fullName evidence="2">Acyltransferase 3 domain-containing protein</fullName>
    </recommendedName>
</protein>
<evidence type="ECO:0000256" key="1">
    <source>
        <dbReference type="SAM" id="Phobius"/>
    </source>
</evidence>
<gene>
    <name evidence="3" type="ORF">Cpir12675_004984</name>
</gene>
<evidence type="ECO:0000313" key="4">
    <source>
        <dbReference type="Proteomes" id="UP001583280"/>
    </source>
</evidence>
<evidence type="ECO:0000313" key="3">
    <source>
        <dbReference type="EMBL" id="KAL1891370.1"/>
    </source>
</evidence>
<sequence>MGLRLGRLSTALLPSFISDRWDPLGPKKYKMHPTSYLDGLRGIACLIVYFCHYTEENHYHLSRYYWSENSVGAFIQLPYFRIIFSGRPMVHIFFIMSGFALSLRPLRHIHEGDNDKAYSAVASSIIRRPVRLFGPCVVSTFCVVILLQMGLLWQPMATVSQQVYSWLWVLGNQICWPWEWEHDILPGYDIHLWTIPIEFCHSMLVFLVLIPMVVVKPIVRLIGIPCIAIYCQWSGNWAGFEFIGGMFLAEIYLRKNLPQTGMLGLQPVSEKGLSESPQVTRKILRTTFLTIGFLVCFYVDGWPNLDRDMTPFFKSLHDMTPSKSTIEGYQAIEKFWFSLSALFVVWACGEIEWIKSILEHDISQYMGRVSFSVYIVHGPVMNVIQRRFLGQLGEDPIGKPGTVGYSPGVEPSGINGFFGLYTPTQMMMSWLAGLIVMGPIVFAVADLFWRYVDIPMINLARRVEKACIR</sequence>
<feature type="domain" description="Acyltransferase 3" evidence="2">
    <location>
        <begin position="36"/>
        <end position="442"/>
    </location>
</feature>
<dbReference type="Proteomes" id="UP001583280">
    <property type="component" value="Unassembled WGS sequence"/>
</dbReference>